<evidence type="ECO:0000313" key="2">
    <source>
        <dbReference type="Proteomes" id="UP001302652"/>
    </source>
</evidence>
<dbReference type="EMBL" id="CP136513">
    <property type="protein sequence ID" value="WOD18969.1"/>
    <property type="molecule type" value="Genomic_DNA"/>
</dbReference>
<protein>
    <submittedName>
        <fullName evidence="1">Uncharacterized protein</fullName>
    </submittedName>
</protein>
<proteinExistence type="predicted"/>
<keyword evidence="2" id="KW-1185">Reference proteome</keyword>
<sequence>MQTIYELSPEYKKAFDTANKMRARIHELNQLDGAQRTALAAGHATVQHAATPRDLALQVLNGESVDNSVAAEFEKLRADHAKTKADLETLQRGVTPHHETMVVLQQRITAKRMKLDDVRRTTEKVAKVALQMAAAQKEMANLCRDLAAAGFQDFSESMLFSIEPNVTVPDALEVYAERITGVAST</sequence>
<accession>A0ABZ0ERH4</accession>
<dbReference type="RefSeq" id="WP_317021169.1">
    <property type="nucleotide sequence ID" value="NZ_CP136513.1"/>
</dbReference>
<gene>
    <name evidence="1" type="ORF">RW095_40565</name>
</gene>
<name>A0ABZ0ERH4_9BURK</name>
<evidence type="ECO:0000313" key="1">
    <source>
        <dbReference type="EMBL" id="WOD18969.1"/>
    </source>
</evidence>
<reference evidence="1 2" key="1">
    <citation type="submission" date="2023-10" db="EMBL/GenBank/DDBJ databases">
        <title>Surface-active antibiotics is a multifunctional adaptation for post-fire microbes.</title>
        <authorList>
            <person name="Liu M.D."/>
            <person name="Du Y."/>
            <person name="Koupaei S.K."/>
            <person name="Kim N.R."/>
            <person name="Zhang W."/>
            <person name="Traxler M.F."/>
        </authorList>
    </citation>
    <scope>NUCLEOTIDE SEQUENCE [LARGE SCALE GENOMIC DNA]</scope>
    <source>
        <strain evidence="1 2">F3</strain>
    </source>
</reference>
<dbReference type="Proteomes" id="UP001302652">
    <property type="component" value="Chromosome 1"/>
</dbReference>
<organism evidence="1 2">
    <name type="scientific">Paraburkholderia kirstenboschensis</name>
    <dbReference type="NCBI Taxonomy" id="1245436"/>
    <lineage>
        <taxon>Bacteria</taxon>
        <taxon>Pseudomonadati</taxon>
        <taxon>Pseudomonadota</taxon>
        <taxon>Betaproteobacteria</taxon>
        <taxon>Burkholderiales</taxon>
        <taxon>Burkholderiaceae</taxon>
        <taxon>Paraburkholderia</taxon>
    </lineage>
</organism>